<dbReference type="InterPro" id="IPR003439">
    <property type="entry name" value="ABC_transporter-like_ATP-bd"/>
</dbReference>
<feature type="transmembrane region" description="Helical" evidence="11">
    <location>
        <begin position="1408"/>
        <end position="1431"/>
    </location>
</feature>
<accession>A0AAD9IFA1</accession>
<evidence type="ECO:0000256" key="8">
    <source>
        <dbReference type="ARBA" id="ARBA00022989"/>
    </source>
</evidence>
<keyword evidence="6" id="KW-0547">Nucleotide-binding</keyword>
<comment type="caution">
    <text evidence="13">The sequence shown here is derived from an EMBL/GenBank/DDBJ whole genome shotgun (WGS) entry which is preliminary data.</text>
</comment>
<feature type="transmembrane region" description="Helical" evidence="11">
    <location>
        <begin position="1183"/>
        <end position="1201"/>
    </location>
</feature>
<keyword evidence="14" id="KW-1185">Reference proteome</keyword>
<evidence type="ECO:0000256" key="9">
    <source>
        <dbReference type="ARBA" id="ARBA00023136"/>
    </source>
</evidence>
<keyword evidence="5" id="KW-0677">Repeat</keyword>
<feature type="compositionally biased region" description="Basic and acidic residues" evidence="10">
    <location>
        <begin position="789"/>
        <end position="798"/>
    </location>
</feature>
<proteinExistence type="inferred from homology"/>
<feature type="compositionally biased region" description="Polar residues" evidence="10">
    <location>
        <begin position="15"/>
        <end position="26"/>
    </location>
</feature>
<name>A0AAD9IFA1_PROWI</name>
<evidence type="ECO:0000256" key="11">
    <source>
        <dbReference type="SAM" id="Phobius"/>
    </source>
</evidence>
<keyword evidence="8 11" id="KW-1133">Transmembrane helix</keyword>
<evidence type="ECO:0000256" key="10">
    <source>
        <dbReference type="SAM" id="MobiDB-lite"/>
    </source>
</evidence>
<feature type="transmembrane region" description="Helical" evidence="11">
    <location>
        <begin position="1251"/>
        <end position="1267"/>
    </location>
</feature>
<gene>
    <name evidence="13" type="ORF">QBZ16_000993</name>
</gene>
<feature type="transmembrane region" description="Helical" evidence="11">
    <location>
        <begin position="720"/>
        <end position="742"/>
    </location>
</feature>
<protein>
    <recommendedName>
        <fullName evidence="12">ABC transporter domain-containing protein</fullName>
    </recommendedName>
</protein>
<dbReference type="PROSITE" id="PS50893">
    <property type="entry name" value="ABC_TRANSPORTER_2"/>
    <property type="match status" value="2"/>
</dbReference>
<keyword evidence="7" id="KW-0067">ATP-binding</keyword>
<dbReference type="CDD" id="cd03232">
    <property type="entry name" value="ABCG_PDR_domain2"/>
    <property type="match status" value="1"/>
</dbReference>
<feature type="transmembrane region" description="Helical" evidence="11">
    <location>
        <begin position="1326"/>
        <end position="1346"/>
    </location>
</feature>
<dbReference type="InterPro" id="IPR027417">
    <property type="entry name" value="P-loop_NTPase"/>
</dbReference>
<comment type="similarity">
    <text evidence="2">Belongs to the ABC transporter superfamily. ABCG family. PDR (TC 3.A.1.205) subfamily.</text>
</comment>
<evidence type="ECO:0000313" key="14">
    <source>
        <dbReference type="Proteomes" id="UP001255856"/>
    </source>
</evidence>
<feature type="transmembrane region" description="Helical" evidence="11">
    <location>
        <begin position="1296"/>
        <end position="1314"/>
    </location>
</feature>
<feature type="transmembrane region" description="Helical" evidence="11">
    <location>
        <begin position="642"/>
        <end position="666"/>
    </location>
</feature>
<dbReference type="InterPro" id="IPR010929">
    <property type="entry name" value="PDR_CDR_ABC"/>
</dbReference>
<feature type="compositionally biased region" description="Low complexity" evidence="10">
    <location>
        <begin position="807"/>
        <end position="820"/>
    </location>
</feature>
<evidence type="ECO:0000259" key="12">
    <source>
        <dbReference type="PROSITE" id="PS50893"/>
    </source>
</evidence>
<evidence type="ECO:0000256" key="1">
    <source>
        <dbReference type="ARBA" id="ARBA00004141"/>
    </source>
</evidence>
<organism evidence="13 14">
    <name type="scientific">Prototheca wickerhamii</name>
    <dbReference type="NCBI Taxonomy" id="3111"/>
    <lineage>
        <taxon>Eukaryota</taxon>
        <taxon>Viridiplantae</taxon>
        <taxon>Chlorophyta</taxon>
        <taxon>core chlorophytes</taxon>
        <taxon>Trebouxiophyceae</taxon>
        <taxon>Chlorellales</taxon>
        <taxon>Chlorellaceae</taxon>
        <taxon>Prototheca</taxon>
    </lineage>
</organism>
<feature type="transmembrane region" description="Helical" evidence="11">
    <location>
        <begin position="1213"/>
        <end position="1230"/>
    </location>
</feature>
<dbReference type="GO" id="GO:0005524">
    <property type="term" value="F:ATP binding"/>
    <property type="evidence" value="ECO:0007669"/>
    <property type="project" value="UniProtKB-KW"/>
</dbReference>
<dbReference type="Proteomes" id="UP001255856">
    <property type="component" value="Unassembled WGS sequence"/>
</dbReference>
<dbReference type="PANTHER" id="PTHR19241">
    <property type="entry name" value="ATP-BINDING CASSETTE TRANSPORTER"/>
    <property type="match status" value="1"/>
</dbReference>
<dbReference type="Pfam" id="PF06422">
    <property type="entry name" value="PDR_CDR"/>
    <property type="match status" value="1"/>
</dbReference>
<dbReference type="InterPro" id="IPR034003">
    <property type="entry name" value="ABCG_PDR_2"/>
</dbReference>
<evidence type="ECO:0000256" key="5">
    <source>
        <dbReference type="ARBA" id="ARBA00022737"/>
    </source>
</evidence>
<feature type="domain" description="ABC transporter" evidence="12">
    <location>
        <begin position="847"/>
        <end position="1089"/>
    </location>
</feature>
<comment type="subcellular location">
    <subcellularLocation>
        <location evidence="1">Membrane</location>
        <topology evidence="1">Multi-pass membrane protein</topology>
    </subcellularLocation>
</comment>
<feature type="region of interest" description="Disordered" evidence="10">
    <location>
        <begin position="789"/>
        <end position="820"/>
    </location>
</feature>
<dbReference type="GO" id="GO:0071944">
    <property type="term" value="C:cell periphery"/>
    <property type="evidence" value="ECO:0007669"/>
    <property type="project" value="UniProtKB-ARBA"/>
</dbReference>
<keyword evidence="3" id="KW-0813">Transport</keyword>
<feature type="transmembrane region" description="Helical" evidence="11">
    <location>
        <begin position="493"/>
        <end position="514"/>
    </location>
</feature>
<evidence type="ECO:0000256" key="2">
    <source>
        <dbReference type="ARBA" id="ARBA00006012"/>
    </source>
</evidence>
<dbReference type="EMBL" id="JASFZW010000010">
    <property type="protein sequence ID" value="KAK2076468.1"/>
    <property type="molecule type" value="Genomic_DNA"/>
</dbReference>
<dbReference type="Pfam" id="PF01061">
    <property type="entry name" value="ABC2_membrane"/>
    <property type="match status" value="2"/>
</dbReference>
<feature type="transmembrane region" description="Helical" evidence="11">
    <location>
        <begin position="570"/>
        <end position="595"/>
    </location>
</feature>
<feature type="region of interest" description="Disordered" evidence="10">
    <location>
        <begin position="15"/>
        <end position="35"/>
    </location>
</feature>
<evidence type="ECO:0000256" key="3">
    <source>
        <dbReference type="ARBA" id="ARBA00022448"/>
    </source>
</evidence>
<sequence length="1439" mass="158311">MARILGVGSFTDGQSYSVGDGRQSSGLVRDSQRHHREDFEELKAAAIARLKKKRQTKRAVVFPDEEGTGLQAVDPSRLTKDFSVQLLNHYVPKGEVDAGVSLLHRVQERLERAGVPTPTVTIRYKNLSVRTSALIGGKDLPTLPHAVQHALFSFLEAKRPLSIVDDASGKTTFMKALVGRYRHLSDLKVEGEVTYNGHDFGSFVPERCASYVNQFDTHFGELTVRETMDFAVQCQSSSHWASLLETVVAREAAAGIRPDPEVEGFMKALAFGHTNSIMVEGIIRMLGLTTCSETVVGNQMLRGISGGQRKRLGTAEVAVANSLVLVADEISTGLDSATTFAITSAFRSLAHIERRTLLIALLQPAPETFELFDDVILMSDGLVGVAEIFSPFGLVCPPRKGVADFLQEATTPSDQQKYYVDNTKPYEYVTAGAIRAEYLKTPAYRQVEAELAKPYAPSPSDLALPTKKYAVPYGKLLASNWKRSMLLQTRTKLFAYMRVVQICLMGFCVATLFLNTPKDTISDGNVFSGAAFYSLIYMLIGGFAELHLLTERLPVFYKQREMMFYPGWCFALPTYLFRLPFALVDATLWSCIVYFAPSFDRSSRFFVFWLIMFIAVAWATSLFQAIAAVCRTDTISTAVSSFFMLVFIVTGGFVMIKSAIPSWWIAAYWANPWAYLTQSISVNEFLGASWDKPNPADPSNPESLGVQFLQFRDFIPETRMVWIGIGACIASIVINVAVLILATTFMPPRHSKPVMSEEALEELEYARQLEGPVPASIQHDIKLGMRRAGSEKAMHDDGLESGLGETPAAPAGGAQPSAARGALPFRPMAMTFKDIAYSVPVPKGMDISAADVPQEGEHSNALRLLSGINGVFKPGVLTALMGASGAGKTTFMDVLAGRKTGGTVTGEVHINGFPKNQATFNRVSGYVEQEDVHLPQTTVGEAIRFSAALRLPKSVSAEVRESFVAEIMNLVEMDKLDGSLVGILGESGLSIQARKRLTIAVELVANPSIIFMDEPTTGLDARAASVVMATVRSIVNTGRTVVCTIHQPSIDIFEAFDELLLLKPGGRCVFAGPIGFESKALISYFTSIEGVEPIKPGYNPANWMLEQTSPANETALGVDFSSVYAGSAYAAKLQATVDAAHEPEPGAQDIALADLEVTGAMRQSTALLHRNFTMYWRAPDYNITRFGVTLLVGFVFGSLAWKQGDETNTPTGILNVAGLIFASTLFIGVSNSMSVQPIAHDQRSVMYRERAAGMYGLLPYALAQFLVEIPYIVVQDVLYSCVVYWMVGFIADASKFFWFMFLFGLTLAYFTTFGQMSLNLMPEMPLAQLFMSFFFGFWNLMCGFLIPASSIPGWWIWYYYINPITWTLYGLIVSQLGDLNSTYVQDFAGQMVTVPQFLYDLFKYKHSMLWPSVAILIAFTVVFCTSSFLGLKLLNYQNR</sequence>
<evidence type="ECO:0000256" key="7">
    <source>
        <dbReference type="ARBA" id="ARBA00022840"/>
    </source>
</evidence>
<evidence type="ECO:0000256" key="4">
    <source>
        <dbReference type="ARBA" id="ARBA00022692"/>
    </source>
</evidence>
<dbReference type="SUPFAM" id="SSF52540">
    <property type="entry name" value="P-loop containing nucleoside triphosphate hydrolases"/>
    <property type="match status" value="2"/>
</dbReference>
<dbReference type="Gene3D" id="3.40.50.300">
    <property type="entry name" value="P-loop containing nucleotide triphosphate hydrolases"/>
    <property type="match status" value="2"/>
</dbReference>
<dbReference type="Pfam" id="PF08370">
    <property type="entry name" value="PDR_assoc"/>
    <property type="match status" value="1"/>
</dbReference>
<evidence type="ECO:0000313" key="13">
    <source>
        <dbReference type="EMBL" id="KAK2076468.1"/>
    </source>
</evidence>
<keyword evidence="9 11" id="KW-0472">Membrane</keyword>
<dbReference type="GO" id="GO:0016887">
    <property type="term" value="F:ATP hydrolysis activity"/>
    <property type="evidence" value="ECO:0007669"/>
    <property type="project" value="InterPro"/>
</dbReference>
<feature type="transmembrane region" description="Helical" evidence="11">
    <location>
        <begin position="526"/>
        <end position="549"/>
    </location>
</feature>
<dbReference type="GO" id="GO:0016020">
    <property type="term" value="C:membrane"/>
    <property type="evidence" value="ECO:0007669"/>
    <property type="project" value="UniProtKB-SubCell"/>
</dbReference>
<evidence type="ECO:0000256" key="6">
    <source>
        <dbReference type="ARBA" id="ARBA00022741"/>
    </source>
</evidence>
<keyword evidence="4 11" id="KW-0812">Transmembrane</keyword>
<dbReference type="InterPro" id="IPR013581">
    <property type="entry name" value="PDR_assoc"/>
</dbReference>
<dbReference type="Pfam" id="PF00005">
    <property type="entry name" value="ABC_tran"/>
    <property type="match status" value="2"/>
</dbReference>
<feature type="transmembrane region" description="Helical" evidence="11">
    <location>
        <begin position="607"/>
        <end position="630"/>
    </location>
</feature>
<dbReference type="FunFam" id="3.40.50.300:FF:000059">
    <property type="entry name" value="ABC transporter G family member 40"/>
    <property type="match status" value="1"/>
</dbReference>
<dbReference type="InterPro" id="IPR013525">
    <property type="entry name" value="ABC2_TM"/>
</dbReference>
<feature type="domain" description="ABC transporter" evidence="12">
    <location>
        <begin position="122"/>
        <end position="405"/>
    </location>
</feature>
<dbReference type="GO" id="GO:0140359">
    <property type="term" value="F:ABC-type transporter activity"/>
    <property type="evidence" value="ECO:0007669"/>
    <property type="project" value="InterPro"/>
</dbReference>
<reference evidence="13" key="1">
    <citation type="submission" date="2021-01" db="EMBL/GenBank/DDBJ databases">
        <authorList>
            <person name="Eckstrom K.M.E."/>
        </authorList>
    </citation>
    <scope>NUCLEOTIDE SEQUENCE</scope>
    <source>
        <strain evidence="13">UVCC 0001</strain>
    </source>
</reference>
<dbReference type="InterPro" id="IPR003593">
    <property type="entry name" value="AAA+_ATPase"/>
</dbReference>
<dbReference type="SMART" id="SM00382">
    <property type="entry name" value="AAA"/>
    <property type="match status" value="2"/>
</dbReference>
<dbReference type="FunFam" id="3.40.50.300:FF:000532">
    <property type="entry name" value="ABC transporter G family member 34"/>
    <property type="match status" value="1"/>
</dbReference>
<feature type="transmembrane region" description="Helical" evidence="11">
    <location>
        <begin position="1358"/>
        <end position="1377"/>
    </location>
</feature>